<name>A0A1X6YUP5_9RHOB</name>
<evidence type="ECO:0000256" key="1">
    <source>
        <dbReference type="ARBA" id="ARBA00022500"/>
    </source>
</evidence>
<keyword evidence="4" id="KW-0675">Receptor</keyword>
<keyword evidence="1 3" id="KW-0145">Chemotaxis</keyword>
<dbReference type="GO" id="GO:0050568">
    <property type="term" value="F:protein-glutamine glutaminase activity"/>
    <property type="evidence" value="ECO:0007669"/>
    <property type="project" value="UniProtKB-UniRule"/>
</dbReference>
<dbReference type="SUPFAM" id="SSF64438">
    <property type="entry name" value="CNF1/YfiH-like putative cysteine hydrolases"/>
    <property type="match status" value="1"/>
</dbReference>
<proteinExistence type="inferred from homology"/>
<reference evidence="4 5" key="1">
    <citation type="submission" date="2017-03" db="EMBL/GenBank/DDBJ databases">
        <authorList>
            <person name="Afonso C.L."/>
            <person name="Miller P.J."/>
            <person name="Scott M.A."/>
            <person name="Spackman E."/>
            <person name="Goraichik I."/>
            <person name="Dimitrov K.M."/>
            <person name="Suarez D.L."/>
            <person name="Swayne D.E."/>
        </authorList>
    </citation>
    <scope>NUCLEOTIDE SEQUENCE [LARGE SCALE GENOMIC DNA]</scope>
    <source>
        <strain evidence="4 5">CECT 8625</strain>
    </source>
</reference>
<dbReference type="PANTHER" id="PTHR35147">
    <property type="entry name" value="CHEMORECEPTOR GLUTAMINE DEAMIDASE CHED-RELATED"/>
    <property type="match status" value="1"/>
</dbReference>
<dbReference type="InterPro" id="IPR011324">
    <property type="entry name" value="Cytotoxic_necrot_fac-like_cat"/>
</dbReference>
<protein>
    <recommendedName>
        <fullName evidence="3">Probable chemoreceptor glutamine deamidase CheD</fullName>
        <ecNumber evidence="3">3.5.1.44</ecNumber>
    </recommendedName>
</protein>
<keyword evidence="5" id="KW-1185">Reference proteome</keyword>
<dbReference type="EMBL" id="FWFK01000002">
    <property type="protein sequence ID" value="SLN31750.1"/>
    <property type="molecule type" value="Genomic_DNA"/>
</dbReference>
<dbReference type="PANTHER" id="PTHR35147:SF2">
    <property type="entry name" value="CHEMORECEPTOR GLUTAMINE DEAMIDASE CHED-RELATED"/>
    <property type="match status" value="1"/>
</dbReference>
<dbReference type="AlphaFoldDB" id="A0A1X6YUP5"/>
<dbReference type="Pfam" id="PF03975">
    <property type="entry name" value="CheD"/>
    <property type="match status" value="1"/>
</dbReference>
<accession>A0A1X6YUP5</accession>
<comment type="catalytic activity">
    <reaction evidence="3">
        <text>L-glutaminyl-[protein] + H2O = L-glutamyl-[protein] + NH4(+)</text>
        <dbReference type="Rhea" id="RHEA:16441"/>
        <dbReference type="Rhea" id="RHEA-COMP:10207"/>
        <dbReference type="Rhea" id="RHEA-COMP:10208"/>
        <dbReference type="ChEBI" id="CHEBI:15377"/>
        <dbReference type="ChEBI" id="CHEBI:28938"/>
        <dbReference type="ChEBI" id="CHEBI:29973"/>
        <dbReference type="ChEBI" id="CHEBI:30011"/>
        <dbReference type="EC" id="3.5.1.44"/>
    </reaction>
</comment>
<gene>
    <name evidence="3 4" type="primary">cheD</name>
    <name evidence="4" type="ORF">ROJ8625_01448</name>
</gene>
<comment type="function">
    <text evidence="3">Probably deamidates glutamine residues to glutamate on methyl-accepting chemotaxis receptors (MCPs), playing an important role in chemotaxis.</text>
</comment>
<dbReference type="EC" id="3.5.1.44" evidence="3"/>
<evidence type="ECO:0000256" key="3">
    <source>
        <dbReference type="HAMAP-Rule" id="MF_01440"/>
    </source>
</evidence>
<dbReference type="InterPro" id="IPR005659">
    <property type="entry name" value="Chemorcpt_Glu_NH3ase_CheD"/>
</dbReference>
<evidence type="ECO:0000256" key="2">
    <source>
        <dbReference type="ARBA" id="ARBA00022801"/>
    </source>
</evidence>
<dbReference type="GO" id="GO:0006935">
    <property type="term" value="P:chemotaxis"/>
    <property type="evidence" value="ECO:0007669"/>
    <property type="project" value="UniProtKB-UniRule"/>
</dbReference>
<dbReference type="InterPro" id="IPR038592">
    <property type="entry name" value="CheD-like_sf"/>
</dbReference>
<dbReference type="HAMAP" id="MF_01440">
    <property type="entry name" value="CheD"/>
    <property type="match status" value="1"/>
</dbReference>
<comment type="similarity">
    <text evidence="3">Belongs to the CheD family.</text>
</comment>
<evidence type="ECO:0000313" key="4">
    <source>
        <dbReference type="EMBL" id="SLN31750.1"/>
    </source>
</evidence>
<dbReference type="OrthoDB" id="9807202at2"/>
<dbReference type="Proteomes" id="UP000193570">
    <property type="component" value="Unassembled WGS sequence"/>
</dbReference>
<evidence type="ECO:0000313" key="5">
    <source>
        <dbReference type="Proteomes" id="UP000193570"/>
    </source>
</evidence>
<sequence length="179" mass="18969">MSDQSSHPREAPAATRLVVQGEYDVSDDGRIVFTTLLGSCVATCLCDPIAGVGGMNHFLLAGRDGEMGNSERYGSYAMEVLINALLKLGARKSRLEAKLFGGATMGGGIGRIGAANCVFARDYLNTEKIPLVSSSLGGERARRLRYRPSTGQAQMLFVTDAIPAETAPPRVAVGDVDLF</sequence>
<dbReference type="Gene3D" id="3.30.1330.200">
    <property type="match status" value="1"/>
</dbReference>
<dbReference type="CDD" id="cd16352">
    <property type="entry name" value="CheD"/>
    <property type="match status" value="1"/>
</dbReference>
<keyword evidence="2 3" id="KW-0378">Hydrolase</keyword>
<organism evidence="4 5">
    <name type="scientific">Roseivivax jejudonensis</name>
    <dbReference type="NCBI Taxonomy" id="1529041"/>
    <lineage>
        <taxon>Bacteria</taxon>
        <taxon>Pseudomonadati</taxon>
        <taxon>Pseudomonadota</taxon>
        <taxon>Alphaproteobacteria</taxon>
        <taxon>Rhodobacterales</taxon>
        <taxon>Roseobacteraceae</taxon>
        <taxon>Roseivivax</taxon>
    </lineage>
</organism>